<evidence type="ECO:0000256" key="10">
    <source>
        <dbReference type="ARBA" id="ARBA00023288"/>
    </source>
</evidence>
<gene>
    <name evidence="15" type="ORF">DNTS_010865</name>
</gene>
<dbReference type="EMBL" id="SRMA01026350">
    <property type="protein sequence ID" value="TRY84892.1"/>
    <property type="molecule type" value="Genomic_DNA"/>
</dbReference>
<evidence type="ECO:0000256" key="1">
    <source>
        <dbReference type="ARBA" id="ARBA00004609"/>
    </source>
</evidence>
<keyword evidence="10 12" id="KW-0449">Lipoprotein</keyword>
<dbReference type="OrthoDB" id="6380619at2759"/>
<dbReference type="SUPFAM" id="SSF63501">
    <property type="entry name" value="Frizzled cysteine-rich domain"/>
    <property type="match status" value="1"/>
</dbReference>
<evidence type="ECO:0000256" key="14">
    <source>
        <dbReference type="SAM" id="SignalP"/>
    </source>
</evidence>
<comment type="subcellular location">
    <subcellularLocation>
        <location evidence="1 12">Cell membrane</location>
        <topology evidence="1 12">Lipid-anchor</topology>
        <topology evidence="1 12">GPI-anchor</topology>
    </subcellularLocation>
</comment>
<keyword evidence="9 12" id="KW-0357">Heparan sulfate</keyword>
<keyword evidence="6 12" id="KW-0654">Proteoglycan</keyword>
<comment type="similarity">
    <text evidence="2 11">Belongs to the glypican family.</text>
</comment>
<dbReference type="InterPro" id="IPR036790">
    <property type="entry name" value="Frizzled_dom_sf"/>
</dbReference>
<feature type="signal peptide" evidence="14">
    <location>
        <begin position="1"/>
        <end position="27"/>
    </location>
</feature>
<dbReference type="InterPro" id="IPR001863">
    <property type="entry name" value="Glypican"/>
</dbReference>
<evidence type="ECO:0008006" key="17">
    <source>
        <dbReference type="Google" id="ProtNLM"/>
    </source>
</evidence>
<evidence type="ECO:0000313" key="15">
    <source>
        <dbReference type="EMBL" id="TRY84892.1"/>
    </source>
</evidence>
<evidence type="ECO:0000256" key="4">
    <source>
        <dbReference type="ARBA" id="ARBA00022622"/>
    </source>
</evidence>
<dbReference type="PANTHER" id="PTHR10822:SF19">
    <property type="entry name" value="GLYPICAN-5"/>
    <property type="match status" value="1"/>
</dbReference>
<protein>
    <recommendedName>
        <fullName evidence="17">Glypican-5</fullName>
    </recommendedName>
</protein>
<evidence type="ECO:0000256" key="6">
    <source>
        <dbReference type="ARBA" id="ARBA00022974"/>
    </source>
</evidence>
<keyword evidence="4 12" id="KW-0336">GPI-anchor</keyword>
<feature type="region of interest" description="Disordered" evidence="13">
    <location>
        <begin position="405"/>
        <end position="456"/>
    </location>
</feature>
<dbReference type="GO" id="GO:0005886">
    <property type="term" value="C:plasma membrane"/>
    <property type="evidence" value="ECO:0007669"/>
    <property type="project" value="UniProtKB-SubCell"/>
</dbReference>
<dbReference type="GO" id="GO:0090263">
    <property type="term" value="P:positive regulation of canonical Wnt signaling pathway"/>
    <property type="evidence" value="ECO:0007669"/>
    <property type="project" value="TreeGrafter"/>
</dbReference>
<evidence type="ECO:0000256" key="7">
    <source>
        <dbReference type="ARBA" id="ARBA00023136"/>
    </source>
</evidence>
<evidence type="ECO:0000256" key="8">
    <source>
        <dbReference type="ARBA" id="ARBA00023180"/>
    </source>
</evidence>
<feature type="chain" id="PRO_5022142732" description="Glypican-5" evidence="14">
    <location>
        <begin position="28"/>
        <end position="502"/>
    </location>
</feature>
<name>A0A553Q4N4_9TELE</name>
<dbReference type="GO" id="GO:0016477">
    <property type="term" value="P:cell migration"/>
    <property type="evidence" value="ECO:0007669"/>
    <property type="project" value="TreeGrafter"/>
</dbReference>
<dbReference type="GO" id="GO:0009986">
    <property type="term" value="C:cell surface"/>
    <property type="evidence" value="ECO:0007669"/>
    <property type="project" value="TreeGrafter"/>
</dbReference>
<dbReference type="Pfam" id="PF01153">
    <property type="entry name" value="Glypican"/>
    <property type="match status" value="2"/>
</dbReference>
<dbReference type="GO" id="GO:1905475">
    <property type="term" value="P:regulation of protein localization to membrane"/>
    <property type="evidence" value="ECO:0007669"/>
    <property type="project" value="TreeGrafter"/>
</dbReference>
<evidence type="ECO:0000256" key="9">
    <source>
        <dbReference type="ARBA" id="ARBA00023207"/>
    </source>
</evidence>
<comment type="function">
    <text evidence="12">Cell surface proteoglycan.</text>
</comment>
<evidence type="ECO:0000313" key="16">
    <source>
        <dbReference type="Proteomes" id="UP000316079"/>
    </source>
</evidence>
<comment type="caution">
    <text evidence="15">The sequence shown here is derived from an EMBL/GenBank/DDBJ whole genome shotgun (WGS) entry which is preliminary data.</text>
</comment>
<dbReference type="STRING" id="623744.A0A553Q4N4"/>
<keyword evidence="5 14" id="KW-0732">Signal</keyword>
<proteinExistence type="inferred from homology"/>
<organism evidence="15 16">
    <name type="scientific">Danionella cerebrum</name>
    <dbReference type="NCBI Taxonomy" id="2873325"/>
    <lineage>
        <taxon>Eukaryota</taxon>
        <taxon>Metazoa</taxon>
        <taxon>Chordata</taxon>
        <taxon>Craniata</taxon>
        <taxon>Vertebrata</taxon>
        <taxon>Euteleostomi</taxon>
        <taxon>Actinopterygii</taxon>
        <taxon>Neopterygii</taxon>
        <taxon>Teleostei</taxon>
        <taxon>Ostariophysi</taxon>
        <taxon>Cypriniformes</taxon>
        <taxon>Danionidae</taxon>
        <taxon>Danioninae</taxon>
        <taxon>Danionella</taxon>
    </lineage>
</organism>
<evidence type="ECO:0000256" key="2">
    <source>
        <dbReference type="ARBA" id="ARBA00010260"/>
    </source>
</evidence>
<keyword evidence="8" id="KW-0325">Glycoprotein</keyword>
<evidence type="ECO:0000256" key="13">
    <source>
        <dbReference type="SAM" id="MobiDB-lite"/>
    </source>
</evidence>
<keyword evidence="7 12" id="KW-0472">Membrane</keyword>
<evidence type="ECO:0000256" key="5">
    <source>
        <dbReference type="ARBA" id="ARBA00022729"/>
    </source>
</evidence>
<evidence type="ECO:0000256" key="11">
    <source>
        <dbReference type="RuleBase" id="RU003518"/>
    </source>
</evidence>
<keyword evidence="3" id="KW-1003">Cell membrane</keyword>
<evidence type="ECO:0000256" key="3">
    <source>
        <dbReference type="ARBA" id="ARBA00022475"/>
    </source>
</evidence>
<feature type="compositionally biased region" description="Low complexity" evidence="13">
    <location>
        <begin position="413"/>
        <end position="422"/>
    </location>
</feature>
<reference evidence="15 16" key="1">
    <citation type="journal article" date="2019" name="Sci. Data">
        <title>Hybrid genome assembly and annotation of Danionella translucida.</title>
        <authorList>
            <person name="Kadobianskyi M."/>
            <person name="Schulze L."/>
            <person name="Schuelke M."/>
            <person name="Judkewitz B."/>
        </authorList>
    </citation>
    <scope>NUCLEOTIDE SEQUENCE [LARGE SCALE GENOMIC DNA]</scope>
    <source>
        <strain evidence="15 16">Bolton</strain>
    </source>
</reference>
<keyword evidence="16" id="KW-1185">Reference proteome</keyword>
<sequence length="502" mass="55647">MPGWTALRVRWPWLLLSGALLPLLSTGLEDMSSSNARSCQEVKTAFHLRQVGLLRLVPETEATDADLLICKQQGPTCCTRKMEESYYTAAQRETLHNILSYSFELKFLILGHASSFQNTFHSLISFTQNHTFSLFDSTYETIAQDAKPLVSAFFNDLDLYLRGDANIDVEQSVHRFYDKLFPLVYQHLVNPGLGSPSTWSSEGTECLRATRHDINPFGPHPRALAHVLSKALIGGRALTRALAVGAEVLNVTDSVGLTRQCGRVLVRMLFCPHCRRLTLIRPCRGLCLNVMRGCLAGLGELDRPWRRYVEFLAGLSGALAGGYEVELALLRIREKINDAILTAQLNGPHLSAVPDVLHANSPLDKDGSHEPHGPFPKPNVGKVCGSLTESVSSTPVNYTLISSTSPMKSTIEPKTSVSSSAPTAPPDSESPHEHPTLRRRSLPLKPSKNDKPRSLKKISKEFMGYIQRYKSFFSTLPEMLCEGEVVMDENTCWSGEDEVERS</sequence>
<dbReference type="Proteomes" id="UP000316079">
    <property type="component" value="Unassembled WGS sequence"/>
</dbReference>
<feature type="compositionally biased region" description="Basic and acidic residues" evidence="13">
    <location>
        <begin position="363"/>
        <end position="372"/>
    </location>
</feature>
<dbReference type="PANTHER" id="PTHR10822">
    <property type="entry name" value="GLYPICAN"/>
    <property type="match status" value="1"/>
</dbReference>
<evidence type="ECO:0000256" key="12">
    <source>
        <dbReference type="RuleBase" id="RU003519"/>
    </source>
</evidence>
<dbReference type="AlphaFoldDB" id="A0A553Q4N4"/>
<accession>A0A553Q4N4</accession>
<dbReference type="GO" id="GO:0098552">
    <property type="term" value="C:side of membrane"/>
    <property type="evidence" value="ECO:0007669"/>
    <property type="project" value="UniProtKB-KW"/>
</dbReference>
<feature type="region of interest" description="Disordered" evidence="13">
    <location>
        <begin position="356"/>
        <end position="381"/>
    </location>
</feature>
<dbReference type="GO" id="GO:0005576">
    <property type="term" value="C:extracellular region"/>
    <property type="evidence" value="ECO:0007669"/>
    <property type="project" value="TreeGrafter"/>
</dbReference>